<dbReference type="AlphaFoldDB" id="A0A9W5TV51"/>
<feature type="domain" description="Glycosyl transferase family 1" evidence="1">
    <location>
        <begin position="340"/>
        <end position="495"/>
    </location>
</feature>
<reference evidence="2" key="1">
    <citation type="journal article" date="2014" name="Int. J. Syst. Evol. Microbiol.">
        <title>Complete genome sequence of Corynebacterium casei LMG S-19264T (=DSM 44701T), isolated from a smear-ripened cheese.</title>
        <authorList>
            <consortium name="US DOE Joint Genome Institute (JGI-PGF)"/>
            <person name="Walter F."/>
            <person name="Albersmeier A."/>
            <person name="Kalinowski J."/>
            <person name="Ruckert C."/>
        </authorList>
    </citation>
    <scope>NUCLEOTIDE SEQUENCE</scope>
    <source>
        <strain evidence="2">CGMCC 1.15454</strain>
    </source>
</reference>
<keyword evidence="3" id="KW-1185">Reference proteome</keyword>
<evidence type="ECO:0000259" key="1">
    <source>
        <dbReference type="Pfam" id="PF00534"/>
    </source>
</evidence>
<protein>
    <recommendedName>
        <fullName evidence="1">Glycosyl transferase family 1 domain-containing protein</fullName>
    </recommendedName>
</protein>
<gene>
    <name evidence="2" type="ORF">GCM10011409_06970</name>
</gene>
<sequence length="524" mass="60790">MKPTMFFLMNSIDLARGGLTRASLKQASTFAGMGYKTYMLTFNFNPRYPIIRNKLVKMNKIHKDVIIRNMYEELGGHSNPLALHSPSKKASLTELSRGHALDKREGHNAYRVYENGMYTKYISLNDDDSLNFIDYFNESRYRTKRETYDLWGNLKKIAYMDYSLNAPRQLIYYNNKGKAFLAQWNNPNNDKVQRILLFDDNLSITDTYVNDDTSHKVKWLKYIIDNFGGEKSVVVSDTRSTDDVLAKFSHPDAAKIWRLHSSHLKKPYTFDAEIATKVKLGFENMDKFDAAVFLTEEQKNDVIQRVGEKSNFKVIPHYHEYSAKPFQQTIKSIMSTTTRNEKLGVIVSRLSTLKQINHVVEAFGMVVDKIPDAKLEIWGTGDQESNLKDLINKMKLKENIFLKGYTHYPDQIYKQGLFSILTSKSEGFALSVLESMYNKTPVISYKTKYGPTDMIVDKENGFLIEKNNIEELANKMIYMFEHPEDAKKMGIKAKKYIDTYFNKDIYIQKWLEVVDEVMVKKFNG</sequence>
<dbReference type="PANTHER" id="PTHR12526:SF630">
    <property type="entry name" value="GLYCOSYLTRANSFERASE"/>
    <property type="match status" value="1"/>
</dbReference>
<evidence type="ECO:0000313" key="3">
    <source>
        <dbReference type="Proteomes" id="UP000621492"/>
    </source>
</evidence>
<dbReference type="Gene3D" id="3.40.50.2000">
    <property type="entry name" value="Glycogen Phosphorylase B"/>
    <property type="match status" value="2"/>
</dbReference>
<accession>A0A9W5TV51</accession>
<organism evidence="2 3">
    <name type="scientific">Lentibacillus populi</name>
    <dbReference type="NCBI Taxonomy" id="1827502"/>
    <lineage>
        <taxon>Bacteria</taxon>
        <taxon>Bacillati</taxon>
        <taxon>Bacillota</taxon>
        <taxon>Bacilli</taxon>
        <taxon>Bacillales</taxon>
        <taxon>Bacillaceae</taxon>
        <taxon>Lentibacillus</taxon>
    </lineage>
</organism>
<comment type="caution">
    <text evidence="2">The sequence shown here is derived from an EMBL/GenBank/DDBJ whole genome shotgun (WGS) entry which is preliminary data.</text>
</comment>
<dbReference type="InterPro" id="IPR001296">
    <property type="entry name" value="Glyco_trans_1"/>
</dbReference>
<evidence type="ECO:0000313" key="2">
    <source>
        <dbReference type="EMBL" id="GGB32187.1"/>
    </source>
</evidence>
<name>A0A9W5TV51_9BACI</name>
<dbReference type="EMBL" id="BMJD01000003">
    <property type="protein sequence ID" value="GGB32187.1"/>
    <property type="molecule type" value="Genomic_DNA"/>
</dbReference>
<dbReference type="Proteomes" id="UP000621492">
    <property type="component" value="Unassembled WGS sequence"/>
</dbReference>
<dbReference type="SUPFAM" id="SSF53756">
    <property type="entry name" value="UDP-Glycosyltransferase/glycogen phosphorylase"/>
    <property type="match status" value="1"/>
</dbReference>
<dbReference type="RefSeq" id="WP_155555134.1">
    <property type="nucleotide sequence ID" value="NZ_BMJD01000003.1"/>
</dbReference>
<dbReference type="PANTHER" id="PTHR12526">
    <property type="entry name" value="GLYCOSYLTRANSFERASE"/>
    <property type="match status" value="1"/>
</dbReference>
<dbReference type="Pfam" id="PF00534">
    <property type="entry name" value="Glycos_transf_1"/>
    <property type="match status" value="1"/>
</dbReference>
<proteinExistence type="predicted"/>
<reference evidence="2" key="2">
    <citation type="submission" date="2020-09" db="EMBL/GenBank/DDBJ databases">
        <authorList>
            <person name="Sun Q."/>
            <person name="Zhou Y."/>
        </authorList>
    </citation>
    <scope>NUCLEOTIDE SEQUENCE</scope>
    <source>
        <strain evidence="2">CGMCC 1.15454</strain>
    </source>
</reference>
<dbReference type="GO" id="GO:0016757">
    <property type="term" value="F:glycosyltransferase activity"/>
    <property type="evidence" value="ECO:0007669"/>
    <property type="project" value="InterPro"/>
</dbReference>